<evidence type="ECO:0008006" key="5">
    <source>
        <dbReference type="Google" id="ProtNLM"/>
    </source>
</evidence>
<proteinExistence type="predicted"/>
<dbReference type="AlphaFoldDB" id="A0A1E2RZ78"/>
<reference evidence="3 4" key="1">
    <citation type="submission" date="2016-07" db="EMBL/GenBank/DDBJ databases">
        <title>Draft genome sequence of Methyloligella halotolerans C2T (VKM B-2706T=CCUG 61687T=DSM 25045T), a halotolerant polyhydroxybutyrate accumulating methylotroph.</title>
        <authorList>
            <person name="Vasilenko O.V."/>
            <person name="Doronina N.V."/>
            <person name="Poroshina M.N."/>
            <person name="Tarlachkov S.V."/>
            <person name="Trotsenko Y.A."/>
        </authorList>
    </citation>
    <scope>NUCLEOTIDE SEQUENCE [LARGE SCALE GENOMIC DNA]</scope>
    <source>
        <strain evidence="3 4">VKM B-2706</strain>
    </source>
</reference>
<keyword evidence="4" id="KW-1185">Reference proteome</keyword>
<comment type="caution">
    <text evidence="3">The sequence shown here is derived from an EMBL/GenBank/DDBJ whole genome shotgun (WGS) entry which is preliminary data.</text>
</comment>
<feature type="compositionally biased region" description="Polar residues" evidence="1">
    <location>
        <begin position="120"/>
        <end position="131"/>
    </location>
</feature>
<accession>A0A1E2RZ78</accession>
<gene>
    <name evidence="3" type="ORF">A7A08_01440</name>
</gene>
<dbReference type="OrthoDB" id="8446336at2"/>
<protein>
    <recommendedName>
        <fullName evidence="5">DUF2147 domain-containing protein</fullName>
    </recommendedName>
</protein>
<dbReference type="Proteomes" id="UP000095087">
    <property type="component" value="Unassembled WGS sequence"/>
</dbReference>
<feature type="signal peptide" evidence="2">
    <location>
        <begin position="1"/>
        <end position="24"/>
    </location>
</feature>
<evidence type="ECO:0000256" key="1">
    <source>
        <dbReference type="SAM" id="MobiDB-lite"/>
    </source>
</evidence>
<organism evidence="3 4">
    <name type="scientific">Methyloligella halotolerans</name>
    <dbReference type="NCBI Taxonomy" id="1177755"/>
    <lineage>
        <taxon>Bacteria</taxon>
        <taxon>Pseudomonadati</taxon>
        <taxon>Pseudomonadota</taxon>
        <taxon>Alphaproteobacteria</taxon>
        <taxon>Hyphomicrobiales</taxon>
        <taxon>Hyphomicrobiaceae</taxon>
        <taxon>Methyloligella</taxon>
    </lineage>
</organism>
<sequence length="131" mass="14029">MNMRKLLLFVAPLALAVSTVPAMAASDIEGTWSGSGTAQPKNGKSESIRCKVTYRRESPKVVGVNALCATSSNKFRQTGSLLQVNDNRFVGDFHNSQFDVSGRLNVTVSGSSQSVSFTSPRGTGNMSLRKQ</sequence>
<feature type="chain" id="PRO_5009116549" description="DUF2147 domain-containing protein" evidence="2">
    <location>
        <begin position="25"/>
        <end position="131"/>
    </location>
</feature>
<name>A0A1E2RZ78_9HYPH</name>
<evidence type="ECO:0000313" key="4">
    <source>
        <dbReference type="Proteomes" id="UP000095087"/>
    </source>
</evidence>
<evidence type="ECO:0000313" key="3">
    <source>
        <dbReference type="EMBL" id="ODA67408.1"/>
    </source>
</evidence>
<dbReference type="EMBL" id="MASI01000003">
    <property type="protein sequence ID" value="ODA67408.1"/>
    <property type="molecule type" value="Genomic_DNA"/>
</dbReference>
<evidence type="ECO:0000256" key="2">
    <source>
        <dbReference type="SAM" id="SignalP"/>
    </source>
</evidence>
<keyword evidence="2" id="KW-0732">Signal</keyword>
<dbReference type="STRING" id="1177755.A7A08_01440"/>
<dbReference type="RefSeq" id="WP_069094779.1">
    <property type="nucleotide sequence ID" value="NZ_MASI01000003.1"/>
</dbReference>
<feature type="region of interest" description="Disordered" evidence="1">
    <location>
        <begin position="111"/>
        <end position="131"/>
    </location>
</feature>